<sequence length="41" mass="4876">MPMVDFELPFDRVYFEWDQHVRERMAGNGDSDFIRLAGEAK</sequence>
<protein>
    <submittedName>
        <fullName evidence="1">Uncharacterized protein</fullName>
    </submittedName>
</protein>
<evidence type="ECO:0000313" key="1">
    <source>
        <dbReference type="EMBL" id="MEX3749310.1"/>
    </source>
</evidence>
<organism evidence="1 2">
    <name type="scientific">Paraburkholderia phenoliruptrix</name>
    <dbReference type="NCBI Taxonomy" id="252970"/>
    <lineage>
        <taxon>Bacteria</taxon>
        <taxon>Pseudomonadati</taxon>
        <taxon>Pseudomonadota</taxon>
        <taxon>Betaproteobacteria</taxon>
        <taxon>Burkholderiales</taxon>
        <taxon>Burkholderiaceae</taxon>
        <taxon>Paraburkholderia</taxon>
    </lineage>
</organism>
<gene>
    <name evidence="1" type="ORF">AB3X84_04765</name>
</gene>
<evidence type="ECO:0000313" key="2">
    <source>
        <dbReference type="Proteomes" id="UP001558535"/>
    </source>
</evidence>
<keyword evidence="2" id="KW-1185">Reference proteome</keyword>
<reference evidence="1 2" key="1">
    <citation type="submission" date="2024-07" db="EMBL/GenBank/DDBJ databases">
        <title>A survey of Mimosa microsymbionts across Brazilian biomes reveals a high diversity of Paraburkholderia nodulating endemic species, but also that Cupriavidus is common as a symbiont of widespread species.</title>
        <authorList>
            <person name="Rouws L."/>
            <person name="Barauna A."/>
            <person name="Beukes C."/>
            <person name="Rouws J.R.C."/>
            <person name="De Faria S.M."/>
            <person name="Gross E."/>
            <person name="Bueno Dos Reis Junior F."/>
            <person name="Simon M.F."/>
            <person name="Maluk M."/>
            <person name="Odee D.W."/>
            <person name="Kenicer G."/>
            <person name="Young J.P.W."/>
            <person name="Reis V.M."/>
            <person name="Zilli J."/>
            <person name="James E.K."/>
        </authorList>
    </citation>
    <scope>NUCLEOTIDE SEQUENCE [LARGE SCALE GENOMIC DNA]</scope>
    <source>
        <strain evidence="1 2">BR14375</strain>
    </source>
</reference>
<proteinExistence type="predicted"/>
<accession>A0ABV3W859</accession>
<comment type="caution">
    <text evidence="1">The sequence shown here is derived from an EMBL/GenBank/DDBJ whole genome shotgun (WGS) entry which is preliminary data.</text>
</comment>
<dbReference type="Proteomes" id="UP001558535">
    <property type="component" value="Unassembled WGS sequence"/>
</dbReference>
<name>A0ABV3W859_9BURK</name>
<dbReference type="EMBL" id="JBFPKE010000001">
    <property type="protein sequence ID" value="MEX3749310.1"/>
    <property type="molecule type" value="Genomic_DNA"/>
</dbReference>
<dbReference type="RefSeq" id="WP_368608097.1">
    <property type="nucleotide sequence ID" value="NZ_CP168530.1"/>
</dbReference>